<dbReference type="KEGG" id="ssg:Selsp_0752"/>
<dbReference type="InterPro" id="IPR051922">
    <property type="entry name" value="Bact_Sporulation_Assoc"/>
</dbReference>
<dbReference type="AlphaFoldDB" id="F4EZG1"/>
<dbReference type="GO" id="GO:0030288">
    <property type="term" value="C:outer membrane-bounded periplasmic space"/>
    <property type="evidence" value="ECO:0007669"/>
    <property type="project" value="TreeGrafter"/>
</dbReference>
<dbReference type="Pfam" id="PF08486">
    <property type="entry name" value="SpoIID"/>
    <property type="match status" value="1"/>
</dbReference>
<evidence type="ECO:0000259" key="1">
    <source>
        <dbReference type="Pfam" id="PF08486"/>
    </source>
</evidence>
<dbReference type="PANTHER" id="PTHR30032">
    <property type="entry name" value="N-ACETYLMURAMOYL-L-ALANINE AMIDASE-RELATED"/>
    <property type="match status" value="1"/>
</dbReference>
<protein>
    <submittedName>
        <fullName evidence="2">SpoIID/LytB domain protein</fullName>
    </submittedName>
</protein>
<dbReference type="RefSeq" id="WP_013740682.1">
    <property type="nucleotide sequence ID" value="NC_015437.1"/>
</dbReference>
<sequence>MSEKRSGMWCGAILFFLCGLFFCCSHTASAGRVIDFQGAGKAQREAASKEVKQEKAHASLQEIRVGLLLGQKSVLISSDAGFSIVEDGSSKVLTTIAPNAAIKLEGGGAGIFLDGKRLSGASLRLVPQRAEGVFQIGAGHYRGSFFVRVESKGLDLIEQLSLDDYVNGVLAEEMPASWHIEALKAQAVAARTYALRSKGRHRSEGYDVCATTHCQVYGGVDAETPATRAAVAQTANQVLLYAGKPAETLFHSDSGGMTESREALWGAGVPYLVPVKEDVQRTSPWQVILSETDFLRKLAAAGKEVGSLKKIGLSPLVIGRGDAYRTPSGRVSHMTIEGSKRIVELTGSEMRSLFGLKSTLFDVKREKGQIVIAGFGSGHGLGLSQHGAERLAGRMKYDAILAHYYPGTKLEIQP</sequence>
<dbReference type="PANTHER" id="PTHR30032:SF4">
    <property type="entry name" value="AMIDASE ENHANCER"/>
    <property type="match status" value="1"/>
</dbReference>
<dbReference type="InterPro" id="IPR013693">
    <property type="entry name" value="SpoIID/LytB_N"/>
</dbReference>
<gene>
    <name evidence="2" type="ordered locus">Selsp_0752</name>
</gene>
<keyword evidence="3" id="KW-1185">Reference proteome</keyword>
<organism evidence="2 3">
    <name type="scientific">Selenomonas sputigena (strain ATCC 35185 / DSM 20758 / CCUG 44933 / VPI D19B-28)</name>
    <dbReference type="NCBI Taxonomy" id="546271"/>
    <lineage>
        <taxon>Bacteria</taxon>
        <taxon>Bacillati</taxon>
        <taxon>Bacillota</taxon>
        <taxon>Negativicutes</taxon>
        <taxon>Selenomonadales</taxon>
        <taxon>Selenomonadaceae</taxon>
        <taxon>Selenomonas</taxon>
    </lineage>
</organism>
<evidence type="ECO:0000313" key="2">
    <source>
        <dbReference type="EMBL" id="AEB99718.1"/>
    </source>
</evidence>
<dbReference type="NCBIfam" id="TIGR02669">
    <property type="entry name" value="SpoIID_LytB"/>
    <property type="match status" value="1"/>
</dbReference>
<evidence type="ECO:0000313" key="3">
    <source>
        <dbReference type="Proteomes" id="UP000011124"/>
    </source>
</evidence>
<reference evidence="2 3" key="1">
    <citation type="submission" date="2011-04" db="EMBL/GenBank/DDBJ databases">
        <title>The complete genome of Selenomonas sputigena DSM 20758.</title>
        <authorList>
            <consortium name="US DOE Joint Genome Institute (JGI-PGF)"/>
            <person name="Lucas S."/>
            <person name="Copeland A."/>
            <person name="Lapidus A."/>
            <person name="Bruce D."/>
            <person name="Goodwin L."/>
            <person name="Pitluck S."/>
            <person name="Peters L."/>
            <person name="Kyrpides N."/>
            <person name="Mavromatis K."/>
            <person name="Ivanova N."/>
            <person name="Ovchinnikova G."/>
            <person name="Teshima H."/>
            <person name="Detter J.C."/>
            <person name="Tapia R."/>
            <person name="Han C."/>
            <person name="Land M."/>
            <person name="Hauser L."/>
            <person name="Markowitz V."/>
            <person name="Cheng J.-F."/>
            <person name="Hugenholtz P."/>
            <person name="Woyke T."/>
            <person name="Wu D."/>
            <person name="Gronow S."/>
            <person name="Wellnitz S."/>
            <person name="Schneider S."/>
            <person name="Klenk H.-P."/>
            <person name="Eisen J.A."/>
        </authorList>
    </citation>
    <scope>NUCLEOTIDE SEQUENCE [LARGE SCALE GENOMIC DNA]</scope>
    <source>
        <strain evidence="3">ATCC 35185 / DSM 20758 / VPI D19B-28</strain>
    </source>
</reference>
<dbReference type="HOGENOM" id="CLU_021203_3_1_9"/>
<dbReference type="InterPro" id="IPR013486">
    <property type="entry name" value="SpoIID/LytB"/>
</dbReference>
<name>F4EZG1_SELS3</name>
<feature type="domain" description="Sporulation stage II protein D amidase enhancer LytB N-terminal" evidence="1">
    <location>
        <begin position="151"/>
        <end position="241"/>
    </location>
</feature>
<accession>F4EZG1</accession>
<dbReference type="EMBL" id="CP002637">
    <property type="protein sequence ID" value="AEB99718.1"/>
    <property type="molecule type" value="Genomic_DNA"/>
</dbReference>
<dbReference type="GO" id="GO:0030435">
    <property type="term" value="P:sporulation resulting in formation of a cellular spore"/>
    <property type="evidence" value="ECO:0007669"/>
    <property type="project" value="InterPro"/>
</dbReference>
<proteinExistence type="predicted"/>
<dbReference type="Proteomes" id="UP000011124">
    <property type="component" value="Chromosome"/>
</dbReference>